<feature type="transmembrane region" description="Helical" evidence="1">
    <location>
        <begin position="105"/>
        <end position="124"/>
    </location>
</feature>
<protein>
    <submittedName>
        <fullName evidence="2">ABC-2 type transport system permease protein</fullName>
    </submittedName>
</protein>
<feature type="transmembrane region" description="Helical" evidence="1">
    <location>
        <begin position="229"/>
        <end position="247"/>
    </location>
</feature>
<dbReference type="EMBL" id="JBEPMK010000004">
    <property type="protein sequence ID" value="MET3644649.1"/>
    <property type="molecule type" value="Genomic_DNA"/>
</dbReference>
<dbReference type="Proteomes" id="UP001549055">
    <property type="component" value="Unassembled WGS sequence"/>
</dbReference>
<feature type="transmembrane region" description="Helical" evidence="1">
    <location>
        <begin position="55"/>
        <end position="75"/>
    </location>
</feature>
<comment type="caution">
    <text evidence="2">The sequence shown here is derived from an EMBL/GenBank/DDBJ whole genome shotgun (WGS) entry which is preliminary data.</text>
</comment>
<feature type="transmembrane region" description="Helical" evidence="1">
    <location>
        <begin position="323"/>
        <end position="341"/>
    </location>
</feature>
<dbReference type="Pfam" id="PF05975">
    <property type="entry name" value="EcsB"/>
    <property type="match status" value="2"/>
</dbReference>
<evidence type="ECO:0000313" key="2">
    <source>
        <dbReference type="EMBL" id="MET3644649.1"/>
    </source>
</evidence>
<keyword evidence="1" id="KW-0472">Membrane</keyword>
<dbReference type="PIRSF" id="PIRSF037259">
    <property type="entry name" value="EcsB_ABC"/>
    <property type="match status" value="1"/>
</dbReference>
<evidence type="ECO:0000256" key="1">
    <source>
        <dbReference type="SAM" id="Phobius"/>
    </source>
</evidence>
<gene>
    <name evidence="2" type="ORF">ABID27_001276</name>
</gene>
<feature type="transmembrane region" description="Helical" evidence="1">
    <location>
        <begin position="253"/>
        <end position="272"/>
    </location>
</feature>
<organism evidence="2 3">
    <name type="scientific">Streptococcus gallinaceus</name>
    <dbReference type="NCBI Taxonomy" id="165758"/>
    <lineage>
        <taxon>Bacteria</taxon>
        <taxon>Bacillati</taxon>
        <taxon>Bacillota</taxon>
        <taxon>Bacilli</taxon>
        <taxon>Lactobacillales</taxon>
        <taxon>Streptococcaceae</taxon>
        <taxon>Streptococcus</taxon>
    </lineage>
</organism>
<evidence type="ECO:0000313" key="3">
    <source>
        <dbReference type="Proteomes" id="UP001549055"/>
    </source>
</evidence>
<keyword evidence="1" id="KW-0812">Transmembrane</keyword>
<name>A0ABV2JL45_9STRE</name>
<reference evidence="2 3" key="1">
    <citation type="submission" date="2024-06" db="EMBL/GenBank/DDBJ databases">
        <title>Genomic Encyclopedia of Type Strains, Phase IV (KMG-IV): sequencing the most valuable type-strain genomes for metagenomic binning, comparative biology and taxonomic classification.</title>
        <authorList>
            <person name="Goeker M."/>
        </authorList>
    </citation>
    <scope>NUCLEOTIDE SEQUENCE [LARGE SCALE GENOMIC DNA]</scope>
    <source>
        <strain evidence="2 3">DSM 15349</strain>
    </source>
</reference>
<dbReference type="InterPro" id="IPR010288">
    <property type="entry name" value="EcsB_ABC"/>
</dbReference>
<feature type="transmembrane region" description="Helical" evidence="1">
    <location>
        <begin position="20"/>
        <end position="43"/>
    </location>
</feature>
<keyword evidence="1" id="KW-1133">Transmembrane helix</keyword>
<accession>A0ABV2JL45</accession>
<keyword evidence="3" id="KW-1185">Reference proteome</keyword>
<sequence>MRTVFQKRRQLFLHRCAKYLRYVLNDHFVLLLMAFLGFLLVQYRDLLLHFPSNPWYIYLLIATVLGILFFSGRLATYLEEADQLFLLVKENQVTAQVKKAGQTTFLTWGMMQVLGYVLLIPLYLKLGWPHLLIILLLCGLLAGKYIWHMHQVKNLLGGQGLNWQRAISKEEGRKQRILQFFALFTTVKGITSSVKRRAYLDPLLGFVKKDHGKTWDYLFLRAFLRSGDFFPLALRLSGLSLVFLVTIQESWLAVGLTALFDYLLLFQLLPLYKVYDYQYLVQLYPISSIGKRQSCQRVIGLVFYSVVALQSLLALFLLAEKKYVLIVIGIGVILKQVYLPIKAKKLFD</sequence>
<feature type="transmembrane region" description="Helical" evidence="1">
    <location>
        <begin position="298"/>
        <end position="317"/>
    </location>
</feature>
<proteinExistence type="predicted"/>
<dbReference type="RefSeq" id="WP_354281045.1">
    <property type="nucleotide sequence ID" value="NZ_JBEPMK010000004.1"/>
</dbReference>
<feature type="transmembrane region" description="Helical" evidence="1">
    <location>
        <begin position="130"/>
        <end position="147"/>
    </location>
</feature>